<dbReference type="OrthoDB" id="2112616at2"/>
<dbReference type="Proteomes" id="UP000284177">
    <property type="component" value="Unassembled WGS sequence"/>
</dbReference>
<reference evidence="1 2" key="1">
    <citation type="submission" date="2016-08" db="EMBL/GenBank/DDBJ databases">
        <title>Novel Firmicutes and Novel Genomes.</title>
        <authorList>
            <person name="Poppleton D.I."/>
            <person name="Gribaldo S."/>
        </authorList>
    </citation>
    <scope>NUCLEOTIDE SEQUENCE [LARGE SCALE GENOMIC DNA]</scope>
    <source>
        <strain evidence="1 2">CTT3</strain>
    </source>
</reference>
<dbReference type="AlphaFoldDB" id="A0A419T9Q1"/>
<dbReference type="PROSITE" id="PS51257">
    <property type="entry name" value="PROKAR_LIPOPROTEIN"/>
    <property type="match status" value="1"/>
</dbReference>
<keyword evidence="2" id="KW-1185">Reference proteome</keyword>
<proteinExistence type="predicted"/>
<evidence type="ECO:0000313" key="1">
    <source>
        <dbReference type="EMBL" id="RKD34199.1"/>
    </source>
</evidence>
<accession>A0A419T9Q1</accession>
<comment type="caution">
    <text evidence="1">The sequence shown here is derived from an EMBL/GenBank/DDBJ whole genome shotgun (WGS) entry which is preliminary data.</text>
</comment>
<protein>
    <recommendedName>
        <fullName evidence="3">DUF4367 domain-containing protein</fullName>
    </recommendedName>
</protein>
<dbReference type="RefSeq" id="WP_120167221.1">
    <property type="nucleotide sequence ID" value="NZ_MCIB01000002.1"/>
</dbReference>
<gene>
    <name evidence="1" type="ORF">BET03_07875</name>
</gene>
<name>A0A419T9Q1_9FIRM</name>
<evidence type="ECO:0008006" key="3">
    <source>
        <dbReference type="Google" id="ProtNLM"/>
    </source>
</evidence>
<evidence type="ECO:0000313" key="2">
    <source>
        <dbReference type="Proteomes" id="UP000284177"/>
    </source>
</evidence>
<organism evidence="1 2">
    <name type="scientific">Thermohalobacter berrensis</name>
    <dbReference type="NCBI Taxonomy" id="99594"/>
    <lineage>
        <taxon>Bacteria</taxon>
        <taxon>Bacillati</taxon>
        <taxon>Bacillota</taxon>
        <taxon>Tissierellia</taxon>
        <taxon>Tissierellales</taxon>
        <taxon>Thermohalobacteraceae</taxon>
        <taxon>Thermohalobacter</taxon>
    </lineage>
</organism>
<sequence>MPRIISFILILIILTISVFGCTINKSKEIKGEFKSNNHLIDNLLKKEKINEEVKKLILNNNKYVNEMRYSYEKLNKLLSVAVKGGISNPYVPTVGVGTDYLMEVREGKDSIYLIFPHFTVEQSLTNLILEDNIKEKQIVKLDIGEGFWIKQKNNPPTLYIKLNDIYISIHSAKYFNKEKFEEIAKSLIPLLK</sequence>
<dbReference type="EMBL" id="MCIB01000002">
    <property type="protein sequence ID" value="RKD34199.1"/>
    <property type="molecule type" value="Genomic_DNA"/>
</dbReference>